<dbReference type="InterPro" id="IPR003152">
    <property type="entry name" value="FATC_dom"/>
</dbReference>
<dbReference type="Pfam" id="PF23593">
    <property type="entry name" value="HEAT_ATR"/>
    <property type="match status" value="1"/>
</dbReference>
<sequence length="2756" mass="314499">MSTLKLNKFDKFNFRDFFTSEIVIPFNGLKTFYLYFSASAEEYNTVVQKPRQILCQFIDRILTDVNVVALELVKKTDSQPTSVMLLDFIQHIMKSSPLMFVNVNGSHEQNEAKGCCIDFSNWIIRRLLRIAATPSCHMLHKKICEVICSLLFLFKTKSPAIFGVLTKELLHLFEDLIYLHRKNAMGHFVEWPVVLSRFLSQLDEHVGCLQSAPLKFMNMQNLEFIEVTLLTVLIRIIAIVFFRRQELLLWRIGCVLLEYGSPKIKSLSISLLTELFELGGLPAQLASTFFSSFLELLKHLVEMDADQLKLYEDPLSKLIKTLFPFEAEAYRNIEPVYLNMLLEKLCVMFENGVLMWLKSDLLKGAFCHLLQYFLKYVPAGYESALQVRKVYVKNICRALVDMLGIQVDAEYLLGPLYAALKMESMEIIEEVQIQQENLSSNSDGISPKRRRLSSSLNPSKRATKQTEEISHVDMNKKSILWSALKQKAESLQTLLDCNSLKNPVTETLEGIAVVLQLTALCTVYCSPQNMDCHNFKDCHQKCKKKTSVVITWMSLDFYTKVLKSCRSLLECVQKPDLEAVIDKVMKIYDVLIYIQVKTSFEDHILEDLCGMLSLPWIYSHSDDGSLKLTTFATNLLTLSQRTSDSFSPQAQSRCVFLLTLFPRRIFLEWRIAVYSWALQSSHEVIRTSCVNGFFILFQKQNSYHTVPKILIDKVKDDSDIVKKEFASILGQLVCTLHGMFYLTSSLIEPFSEHGHIDFCKSLKVTSQHECLSSRLRASVFKPFLFLLKEKIPSLVKLAFIDNLCHLCKHLDFREDETDVKTVLGTLLNLMEDPDKDVRVAFSGNIKHILESLDSEDGFIKELFVLRMKEAYTHAQISRNNELKDTLILTTGDIGRAAKGDLVPFALLHLLHCLLSKSASVSGAAYTEIRALVAAKSVKLQNFFSQYKKPICQFLVESLHSSQIAVLPSTPCQNAEMRKQDMAHQREMALNTLSEIANVFDFPDLNRFLTRTLQLLLPDLAAKASPAASALIRTLGKQLNVNRREILINNFKYIFSHLVCSCSKDELERALHYLKNETEIELGSLLRQDFQGLHNELLLRIGENYQQVFNGLSILASFASCDDPYQGPRDSISPELMADYLQPKLLGILAFFNMQLLSSSVGIEDKKMALNSLMSLMKLMGPKHVSSVRVKMMTTLRTGLRFKDDFPELCCRAWDCFVRCLDHVYLGSLLSHVIVALLPLIHIQPKETAAIFHYLIVENRDAVQDFLHEIYFLPDHLELKKIKAVLQEYRKETSESNDLQTTLQLSMKAIQHENVDVRIHALTSLKETLYKNQEKLIKYATDSETVEPVISQLVTVLLKGCQDANSQARLLCGECLGELGAIDPGRLDFSTSETQGKDFTFVTGVEDSSFAYGLLMELTRAYLAYADNSRAQDSAAYAIQELLSIYDCREMPTDSPGHQLWRKFPEHVREILEPHLNTRYKSSQKSTDWSGVKKPIYLSKLGNNFAEWSASWAGYLITKVRHDLASKIFTCCSIMMKHDFKVTIYLLPHILVYVLLGCNQEDQQEVYAEIMAVLKHDDQHTINTQYSASDLCQLSTQTVFSMIDHLTQWSRHKFQALNAEKFPQSKSNRDKVDSMVSTVDHEDYQSVTRFLDLIPQDTLAVASFRSKAYTRAVMHFESFITEKKQDIQEHLGFLQKLYAAMHEPDGVAGVSAIRKAEPSLKEQILEHESIGLLRDATACYDRAIQLEPDQIIHYHGVVKSMLGLGQLSTVITQVNGVHANRSEWTDELNTYRVEAAWKLSQWDLVENYLAADGKSTTWSVRLGQLLLSVKKRDTTAFYDTLKLVRAEQIVPLSAASFERGSYQRGYEYIVRLHMLCELEHSIKPLFHESLGNNSQEDSLNWVARLEMTQNSYRAKEPILALRRALLSLNKRQDYNEMVGECWLQSARVARKAGHHQTAYNALLNAGESRLAELYVERAKWLWSKGDVHQALIVLQKGVELCFPENKTPTESKDMLIHGRAMLLVGRFMEETANFESNAVMKKYKAVLLRRQEKLPPPLLRLPGVSLASGLVTLPLWEHTDHQGEAPALRVCPLVVTLFLPEWEDGHFYLAKYYDKLMPMVTDNKMEKQGDLIRYIVLHFGRSLQYGNQFIYQSMPRMLSLWLDFGAKAYEWEKAGRSDRVQMRNDLAKINKVITEHTSQLAPYQFLTAFSQLISRICHSHDEVFVVLMEIIAKVFLAYPQQAMWMMTAVSKSSYPMRVNRCKEILNKAIHMKKSLEKFVGDATRLTDKLLELCNKPVDGNSSTLSMNTHFKMLKKLVEEATFSEILIPLQSVMIPTLPSILGTHANHDPFPGHWAYIASFDDTVEILASLQKPKKISLKGSDGKFYIMMCKPKDDLRKDCRLMEFNSLINKCLRKDAESRRRELHIRTYAVIPLNDECGIIEWVNNTAGLRPILTKLYKEKGVYMTGKELRQCMLPKAAALSEKLKVFQEFLLPRHPPVFHEWFLRTFPDPTSWYSSRSAYCRSTAVMSMVGYILGLGDRHGENILFDSLTGECVHVDFNCLFNKGETFEVPEIVPFRLTHNMVNGMGPMGTEGLFRRACEVTMRLMRDQREPLMRRQTLSAGAAPWWSVCSHRGNAAHPELGLLLVSAAAVVVGAFPTSTAGRRVLKTFLHDPLVEWSKPVKGHSKALLNETGEVVNEKAKTHVLDIEQRLQGVIKTRNRVTGLPLSIEGHVHYLIQEATDENLLCQMYLGWTPYM</sequence>
<dbReference type="PROSITE" id="PS50290">
    <property type="entry name" value="PI3_4_KINASE_3"/>
    <property type="match status" value="1"/>
</dbReference>
<feature type="repeat" description="HEAT" evidence="13">
    <location>
        <begin position="822"/>
        <end position="856"/>
    </location>
</feature>
<evidence type="ECO:0000256" key="10">
    <source>
        <dbReference type="ARBA" id="ARBA00023204"/>
    </source>
</evidence>
<evidence type="ECO:0000313" key="18">
    <source>
        <dbReference type="EMBL" id="ELK34945.1"/>
    </source>
</evidence>
<dbReference type="FunFam" id="1.25.10.10:FF:000149">
    <property type="entry name" value="Serine/threonine-protein kinase ATR"/>
    <property type="match status" value="1"/>
</dbReference>
<dbReference type="PROSITE" id="PS50077">
    <property type="entry name" value="HEAT_REPEAT"/>
    <property type="match status" value="1"/>
</dbReference>
<evidence type="ECO:0000256" key="3">
    <source>
        <dbReference type="ARBA" id="ARBA00012513"/>
    </source>
</evidence>
<keyword evidence="7" id="KW-0227">DNA damage</keyword>
<evidence type="ECO:0000259" key="16">
    <source>
        <dbReference type="PROSITE" id="PS51189"/>
    </source>
</evidence>
<dbReference type="InterPro" id="IPR011009">
    <property type="entry name" value="Kinase-like_dom_sf"/>
</dbReference>
<evidence type="ECO:0000256" key="7">
    <source>
        <dbReference type="ARBA" id="ARBA00022763"/>
    </source>
</evidence>
<evidence type="ECO:0000256" key="9">
    <source>
        <dbReference type="ARBA" id="ARBA00022840"/>
    </source>
</evidence>
<dbReference type="EMBL" id="KB102790">
    <property type="protein sequence ID" value="ELK34945.1"/>
    <property type="molecule type" value="Genomic_DNA"/>
</dbReference>
<accession>L5M9I3</accession>
<dbReference type="Pfam" id="PF08064">
    <property type="entry name" value="UME"/>
    <property type="match status" value="1"/>
</dbReference>
<dbReference type="CDD" id="cd00892">
    <property type="entry name" value="PIKKc_ATR"/>
    <property type="match status" value="1"/>
</dbReference>
<dbReference type="SMART" id="SM00802">
    <property type="entry name" value="UME"/>
    <property type="match status" value="1"/>
</dbReference>
<dbReference type="Gene3D" id="1.10.1070.11">
    <property type="entry name" value="Phosphatidylinositol 3-/4-kinase, catalytic domain"/>
    <property type="match status" value="1"/>
</dbReference>
<dbReference type="InterPro" id="IPR012993">
    <property type="entry name" value="UME"/>
</dbReference>
<proteinExistence type="inferred from homology"/>
<dbReference type="GO" id="GO:0000077">
    <property type="term" value="P:DNA damage checkpoint signaling"/>
    <property type="evidence" value="ECO:0007669"/>
    <property type="project" value="TreeGrafter"/>
</dbReference>
<dbReference type="InterPro" id="IPR011989">
    <property type="entry name" value="ARM-like"/>
</dbReference>
<dbReference type="InterPro" id="IPR056803">
    <property type="entry name" value="ATR-like_N-HEAT"/>
</dbReference>
<dbReference type="FunFam" id="3.30.1010.10:FF:000011">
    <property type="entry name" value="serine/threonine-protein kinase ATR"/>
    <property type="match status" value="1"/>
</dbReference>
<dbReference type="InterPro" id="IPR056802">
    <property type="entry name" value="ATR-like_M-HEAT"/>
</dbReference>
<dbReference type="InterPro" id="IPR014009">
    <property type="entry name" value="PIK_FAT"/>
</dbReference>
<reference evidence="19" key="1">
    <citation type="journal article" date="2013" name="Science">
        <title>Comparative analysis of bat genomes provides insight into the evolution of flight and immunity.</title>
        <authorList>
            <person name="Zhang G."/>
            <person name="Cowled C."/>
            <person name="Shi Z."/>
            <person name="Huang Z."/>
            <person name="Bishop-Lilly K.A."/>
            <person name="Fang X."/>
            <person name="Wynne J.W."/>
            <person name="Xiong Z."/>
            <person name="Baker M.L."/>
            <person name="Zhao W."/>
            <person name="Tachedjian M."/>
            <person name="Zhu Y."/>
            <person name="Zhou P."/>
            <person name="Jiang X."/>
            <person name="Ng J."/>
            <person name="Yang L."/>
            <person name="Wu L."/>
            <person name="Xiao J."/>
            <person name="Feng Y."/>
            <person name="Chen Y."/>
            <person name="Sun X."/>
            <person name="Zhang Y."/>
            <person name="Marsh G.A."/>
            <person name="Crameri G."/>
            <person name="Broder C.C."/>
            <person name="Frey K.G."/>
            <person name="Wang L.F."/>
            <person name="Wang J."/>
        </authorList>
    </citation>
    <scope>NUCLEOTIDE SEQUENCE [LARGE SCALE GENOMIC DNA]</scope>
</reference>
<evidence type="ECO:0000256" key="13">
    <source>
        <dbReference type="PROSITE-ProRule" id="PRU00103"/>
    </source>
</evidence>
<keyword evidence="9" id="KW-0067">ATP-binding</keyword>
<dbReference type="Pfam" id="PF00454">
    <property type="entry name" value="PI3_PI4_kinase"/>
    <property type="match status" value="1"/>
</dbReference>
<dbReference type="Pfam" id="PF02260">
    <property type="entry name" value="FATC"/>
    <property type="match status" value="1"/>
</dbReference>
<comment type="subcellular location">
    <subcellularLocation>
        <location evidence="1">Nucleus</location>
    </subcellularLocation>
</comment>
<dbReference type="InterPro" id="IPR000403">
    <property type="entry name" value="PI3/4_kinase_cat_dom"/>
</dbReference>
<evidence type="ECO:0000256" key="12">
    <source>
        <dbReference type="ARBA" id="ARBA00024420"/>
    </source>
</evidence>
<dbReference type="GO" id="GO:0005694">
    <property type="term" value="C:chromosome"/>
    <property type="evidence" value="ECO:0007669"/>
    <property type="project" value="TreeGrafter"/>
</dbReference>
<dbReference type="EC" id="2.7.11.1" evidence="3"/>
<dbReference type="InterPro" id="IPR036940">
    <property type="entry name" value="PI3/4_kinase_cat_sf"/>
</dbReference>
<keyword evidence="10" id="KW-0234">DNA repair</keyword>
<name>L5M9I3_MYODS</name>
<dbReference type="GO" id="GO:0004674">
    <property type="term" value="F:protein serine/threonine kinase activity"/>
    <property type="evidence" value="ECO:0007669"/>
    <property type="project" value="UniProtKB-KW"/>
</dbReference>
<keyword evidence="5" id="KW-0808">Transferase</keyword>
<dbReference type="Gene3D" id="1.25.40.10">
    <property type="entry name" value="Tetratricopeptide repeat domain"/>
    <property type="match status" value="1"/>
</dbReference>
<feature type="domain" description="FAT" evidence="16">
    <location>
        <begin position="1657"/>
        <end position="2251"/>
    </location>
</feature>
<dbReference type="GO" id="GO:0005524">
    <property type="term" value="F:ATP binding"/>
    <property type="evidence" value="ECO:0007669"/>
    <property type="project" value="UniProtKB-KW"/>
</dbReference>
<dbReference type="InterPro" id="IPR011990">
    <property type="entry name" value="TPR-like_helical_dom_sf"/>
</dbReference>
<dbReference type="InterPro" id="IPR021133">
    <property type="entry name" value="HEAT_type_2"/>
</dbReference>
<dbReference type="InterPro" id="IPR050517">
    <property type="entry name" value="DDR_Repair_Kinase"/>
</dbReference>
<protein>
    <recommendedName>
        <fullName evidence="12">Serine/threonine-protein kinase ATR</fullName>
        <ecNumber evidence="3">2.7.11.1</ecNumber>
    </recommendedName>
</protein>
<dbReference type="GO" id="GO:0000723">
    <property type="term" value="P:telomere maintenance"/>
    <property type="evidence" value="ECO:0007669"/>
    <property type="project" value="TreeGrafter"/>
</dbReference>
<evidence type="ECO:0000256" key="11">
    <source>
        <dbReference type="ARBA" id="ARBA00023242"/>
    </source>
</evidence>
<dbReference type="PROSITE" id="PS51189">
    <property type="entry name" value="FAT"/>
    <property type="match status" value="1"/>
</dbReference>
<keyword evidence="11" id="KW-0539">Nucleus</keyword>
<comment type="similarity">
    <text evidence="2">Belongs to the PI3/PI4-kinase family. ATM subfamily.</text>
</comment>
<dbReference type="SUPFAM" id="SSF56112">
    <property type="entry name" value="Protein kinase-like (PK-like)"/>
    <property type="match status" value="1"/>
</dbReference>
<evidence type="ECO:0000259" key="15">
    <source>
        <dbReference type="PROSITE" id="PS50290"/>
    </source>
</evidence>
<dbReference type="Pfam" id="PF25030">
    <property type="entry name" value="M-HEAT_ATR"/>
    <property type="match status" value="1"/>
</dbReference>
<evidence type="ECO:0000256" key="2">
    <source>
        <dbReference type="ARBA" id="ARBA00010769"/>
    </source>
</evidence>
<feature type="domain" description="FATC" evidence="17">
    <location>
        <begin position="2724"/>
        <end position="2756"/>
    </location>
</feature>
<dbReference type="InterPro" id="IPR003151">
    <property type="entry name" value="PIK-rel_kinase_FAT"/>
</dbReference>
<evidence type="ECO:0000256" key="8">
    <source>
        <dbReference type="ARBA" id="ARBA00022777"/>
    </source>
</evidence>
<dbReference type="PANTHER" id="PTHR11139:SF69">
    <property type="entry name" value="SERINE_THREONINE-PROTEIN KINASE ATR"/>
    <property type="match status" value="1"/>
</dbReference>
<dbReference type="GO" id="GO:0005634">
    <property type="term" value="C:nucleus"/>
    <property type="evidence" value="ECO:0007669"/>
    <property type="project" value="UniProtKB-SubCell"/>
</dbReference>
<organism evidence="18 19">
    <name type="scientific">Myotis davidii</name>
    <name type="common">David's myotis</name>
    <dbReference type="NCBI Taxonomy" id="225400"/>
    <lineage>
        <taxon>Eukaryota</taxon>
        <taxon>Metazoa</taxon>
        <taxon>Chordata</taxon>
        <taxon>Craniata</taxon>
        <taxon>Vertebrata</taxon>
        <taxon>Euteleostomi</taxon>
        <taxon>Mammalia</taxon>
        <taxon>Eutheria</taxon>
        <taxon>Laurasiatheria</taxon>
        <taxon>Chiroptera</taxon>
        <taxon>Yangochiroptera</taxon>
        <taxon>Vespertilionidae</taxon>
        <taxon>Myotis</taxon>
    </lineage>
</organism>
<evidence type="ECO:0000259" key="17">
    <source>
        <dbReference type="PROSITE" id="PS51190"/>
    </source>
</evidence>
<dbReference type="Pfam" id="PF02259">
    <property type="entry name" value="FAT"/>
    <property type="match status" value="2"/>
</dbReference>
<dbReference type="SMART" id="SM01343">
    <property type="entry name" value="FATC"/>
    <property type="match status" value="1"/>
</dbReference>
<dbReference type="Pfam" id="PF25032">
    <property type="entry name" value="N-HEAT_ATR"/>
    <property type="match status" value="1"/>
</dbReference>
<dbReference type="InterPro" id="IPR057564">
    <property type="entry name" value="HEAT_ATR"/>
</dbReference>
<dbReference type="GO" id="GO:0006281">
    <property type="term" value="P:DNA repair"/>
    <property type="evidence" value="ECO:0007669"/>
    <property type="project" value="UniProtKB-KW"/>
</dbReference>
<dbReference type="PROSITE" id="PS00916">
    <property type="entry name" value="PI3_4_KINASE_2"/>
    <property type="match status" value="1"/>
</dbReference>
<dbReference type="Gene3D" id="1.25.10.10">
    <property type="entry name" value="Leucine-rich Repeat Variant"/>
    <property type="match status" value="2"/>
</dbReference>
<dbReference type="Gene3D" id="3.30.1010.10">
    <property type="entry name" value="Phosphatidylinositol 3-kinase Catalytic Subunit, Chain A, domain 4"/>
    <property type="match status" value="1"/>
</dbReference>
<gene>
    <name evidence="18" type="ORF">MDA_GLEAN10006796</name>
</gene>
<keyword evidence="6" id="KW-0547">Nucleotide-binding</keyword>
<keyword evidence="4" id="KW-0723">Serine/threonine-protein kinase</keyword>
<evidence type="ECO:0000256" key="5">
    <source>
        <dbReference type="ARBA" id="ARBA00022679"/>
    </source>
</evidence>
<evidence type="ECO:0000256" key="4">
    <source>
        <dbReference type="ARBA" id="ARBA00022527"/>
    </source>
</evidence>
<evidence type="ECO:0000256" key="6">
    <source>
        <dbReference type="ARBA" id="ARBA00022741"/>
    </source>
</evidence>
<feature type="region of interest" description="Disordered" evidence="14">
    <location>
        <begin position="439"/>
        <end position="468"/>
    </location>
</feature>
<dbReference type="InterPro" id="IPR016024">
    <property type="entry name" value="ARM-type_fold"/>
</dbReference>
<dbReference type="PROSITE" id="PS51190">
    <property type="entry name" value="FATC"/>
    <property type="match status" value="1"/>
</dbReference>
<dbReference type="eggNOG" id="KOG0890">
    <property type="taxonomic scope" value="Eukaryota"/>
</dbReference>
<dbReference type="InterPro" id="IPR018936">
    <property type="entry name" value="PI3/4_kinase_CS"/>
</dbReference>
<keyword evidence="19" id="KW-1185">Reference proteome</keyword>
<evidence type="ECO:0000256" key="14">
    <source>
        <dbReference type="SAM" id="MobiDB-lite"/>
    </source>
</evidence>
<dbReference type="SUPFAM" id="SSF48371">
    <property type="entry name" value="ARM repeat"/>
    <property type="match status" value="1"/>
</dbReference>
<dbReference type="SUPFAM" id="SSF48452">
    <property type="entry name" value="TPR-like"/>
    <property type="match status" value="1"/>
</dbReference>
<evidence type="ECO:0000256" key="1">
    <source>
        <dbReference type="ARBA" id="ARBA00004123"/>
    </source>
</evidence>
<keyword evidence="8 18" id="KW-0418">Kinase</keyword>
<dbReference type="FunFam" id="1.25.40.10:FF:000142">
    <property type="entry name" value="Serine/threonine-protein kinase ATR"/>
    <property type="match status" value="1"/>
</dbReference>
<dbReference type="PANTHER" id="PTHR11139">
    <property type="entry name" value="ATAXIA TELANGIECTASIA MUTATED ATM -RELATED"/>
    <property type="match status" value="1"/>
</dbReference>
<feature type="domain" description="PI3K/PI4K catalytic" evidence="15">
    <location>
        <begin position="2359"/>
        <end position="2668"/>
    </location>
</feature>
<dbReference type="Proteomes" id="UP000010556">
    <property type="component" value="Unassembled WGS sequence"/>
</dbReference>
<evidence type="ECO:0000313" key="19">
    <source>
        <dbReference type="Proteomes" id="UP000010556"/>
    </source>
</evidence>
<dbReference type="SMART" id="SM00146">
    <property type="entry name" value="PI3Kc"/>
    <property type="match status" value="1"/>
</dbReference>